<dbReference type="EMBL" id="MUYU01000017">
    <property type="protein sequence ID" value="OOS23389.1"/>
    <property type="molecule type" value="Genomic_DNA"/>
</dbReference>
<proteinExistence type="predicted"/>
<accession>A0A1T0CMA7</accession>
<gene>
    <name evidence="1" type="ORF">B0680_07400</name>
</gene>
<name>A0A1T0CMA7_9GAMM</name>
<organism evidence="1 2">
    <name type="scientific">Moraxella pluranimalium</name>
    <dbReference type="NCBI Taxonomy" id="470453"/>
    <lineage>
        <taxon>Bacteria</taxon>
        <taxon>Pseudomonadati</taxon>
        <taxon>Pseudomonadota</taxon>
        <taxon>Gammaproteobacteria</taxon>
        <taxon>Moraxellales</taxon>
        <taxon>Moraxellaceae</taxon>
        <taxon>Moraxella</taxon>
    </lineage>
</organism>
<comment type="caution">
    <text evidence="1">The sequence shown here is derived from an EMBL/GenBank/DDBJ whole genome shotgun (WGS) entry which is preliminary data.</text>
</comment>
<evidence type="ECO:0000313" key="2">
    <source>
        <dbReference type="Proteomes" id="UP000189800"/>
    </source>
</evidence>
<dbReference type="Proteomes" id="UP000189800">
    <property type="component" value="Unassembled WGS sequence"/>
</dbReference>
<sequence length="61" mass="7201">MGENDQVYDLSVCLFSITKTNKRMIRLFLKNKSFFCQIAKLFCNKADFNNHHTLAIFTYAF</sequence>
<reference evidence="1 2" key="1">
    <citation type="submission" date="2017-02" db="EMBL/GenBank/DDBJ databases">
        <title>Draft genome sequence of Moraxella pluranimalium CCUG 54913T type strain.</title>
        <authorList>
            <person name="Salva-Serra F."/>
            <person name="Engstrom-Jakobsson H."/>
            <person name="Thorell K."/>
            <person name="Jaen-Luchoro D."/>
            <person name="Gonzales-Siles L."/>
            <person name="Karlsson R."/>
            <person name="Yazdan S."/>
            <person name="Boulund F."/>
            <person name="Johnning A."/>
            <person name="Engstrand L."/>
            <person name="Kristiansson E."/>
            <person name="Moore E."/>
        </authorList>
    </citation>
    <scope>NUCLEOTIDE SEQUENCE [LARGE SCALE GENOMIC DNA]</scope>
    <source>
        <strain evidence="1 2">CCUG 54913</strain>
    </source>
</reference>
<protein>
    <submittedName>
        <fullName evidence="1">Uncharacterized protein</fullName>
    </submittedName>
</protein>
<dbReference type="STRING" id="470453.B0680_07400"/>
<evidence type="ECO:0000313" key="1">
    <source>
        <dbReference type="EMBL" id="OOS23389.1"/>
    </source>
</evidence>
<keyword evidence="2" id="KW-1185">Reference proteome</keyword>
<dbReference type="AlphaFoldDB" id="A0A1T0CMA7"/>